<dbReference type="GO" id="GO:0004519">
    <property type="term" value="F:endonuclease activity"/>
    <property type="evidence" value="ECO:0007669"/>
    <property type="project" value="InterPro"/>
</dbReference>
<dbReference type="EMBL" id="LAZR01058406">
    <property type="protein sequence ID" value="KKK69959.1"/>
    <property type="molecule type" value="Genomic_DNA"/>
</dbReference>
<dbReference type="AlphaFoldDB" id="A0A0F8ZU58"/>
<evidence type="ECO:0000259" key="1">
    <source>
        <dbReference type="Pfam" id="PF13392"/>
    </source>
</evidence>
<dbReference type="InterPro" id="IPR044930">
    <property type="entry name" value="Homing_endonuclease_His-Me"/>
</dbReference>
<gene>
    <name evidence="2" type="ORF">LCGC14_2928820</name>
</gene>
<comment type="caution">
    <text evidence="2">The sequence shown here is derived from an EMBL/GenBank/DDBJ whole genome shotgun (WGS) entry which is preliminary data.</text>
</comment>
<dbReference type="InterPro" id="IPR044925">
    <property type="entry name" value="His-Me_finger_sf"/>
</dbReference>
<dbReference type="InterPro" id="IPR003615">
    <property type="entry name" value="HNH_nuc"/>
</dbReference>
<accession>A0A0F8ZU58</accession>
<organism evidence="2">
    <name type="scientific">marine sediment metagenome</name>
    <dbReference type="NCBI Taxonomy" id="412755"/>
    <lineage>
        <taxon>unclassified sequences</taxon>
        <taxon>metagenomes</taxon>
        <taxon>ecological metagenomes</taxon>
    </lineage>
</organism>
<dbReference type="SUPFAM" id="SSF54060">
    <property type="entry name" value="His-Me finger endonucleases"/>
    <property type="match status" value="1"/>
</dbReference>
<protein>
    <recommendedName>
        <fullName evidence="1">HNH nuclease domain-containing protein</fullName>
    </recommendedName>
</protein>
<reference evidence="2" key="1">
    <citation type="journal article" date="2015" name="Nature">
        <title>Complex archaea that bridge the gap between prokaryotes and eukaryotes.</title>
        <authorList>
            <person name="Spang A."/>
            <person name="Saw J.H."/>
            <person name="Jorgensen S.L."/>
            <person name="Zaremba-Niedzwiedzka K."/>
            <person name="Martijn J."/>
            <person name="Lind A.E."/>
            <person name="van Eijk R."/>
            <person name="Schleper C."/>
            <person name="Guy L."/>
            <person name="Ettema T.J."/>
        </authorList>
    </citation>
    <scope>NUCLEOTIDE SEQUENCE</scope>
</reference>
<name>A0A0F8ZU58_9ZZZZ</name>
<sequence length="156" mass="18018">MSPLPQNKLSKGLILSRTKFDPDTGCWNYQMFRTKQGYGRITYRNRKYPAHRVAYKIWFGDFPNHLNVCHHCDNKLCVRPSHLFVGTYKDNSQDAVHKGRTAKQFGELSGRAKLTEEQVLCIIKNTDSGRKIAKKYNVSEALVSMIKTGKTWQHVK</sequence>
<feature type="domain" description="HNH nuclease" evidence="1">
    <location>
        <begin position="48"/>
        <end position="92"/>
    </location>
</feature>
<dbReference type="Gene3D" id="3.90.75.10">
    <property type="entry name" value="Homing Intron 3 (I-ppo) Encoded Endonuclease, Chain A"/>
    <property type="match status" value="1"/>
</dbReference>
<proteinExistence type="predicted"/>
<dbReference type="Pfam" id="PF13392">
    <property type="entry name" value="HNH_3"/>
    <property type="match status" value="1"/>
</dbReference>
<evidence type="ECO:0000313" key="2">
    <source>
        <dbReference type="EMBL" id="KKK69959.1"/>
    </source>
</evidence>